<evidence type="ECO:0000313" key="5">
    <source>
        <dbReference type="Proteomes" id="UP000284057"/>
    </source>
</evidence>
<dbReference type="RefSeq" id="WP_119659238.1">
    <property type="nucleotide sequence ID" value="NZ_QUAL01000054.1"/>
</dbReference>
<dbReference type="AlphaFoldDB" id="A0A418KUJ9"/>
<feature type="domain" description="CBS" evidence="3">
    <location>
        <begin position="8"/>
        <end position="67"/>
    </location>
</feature>
<dbReference type="EMBL" id="QUAL01000054">
    <property type="protein sequence ID" value="RIQ31034.1"/>
    <property type="molecule type" value="Genomic_DNA"/>
</dbReference>
<dbReference type="CDD" id="cd04623">
    <property type="entry name" value="CBS_pair_bac_euk"/>
    <property type="match status" value="1"/>
</dbReference>
<keyword evidence="5" id="KW-1185">Reference proteome</keyword>
<feature type="domain" description="CBS" evidence="3">
    <location>
        <begin position="76"/>
        <end position="132"/>
    </location>
</feature>
<dbReference type="Proteomes" id="UP000284057">
    <property type="component" value="Unassembled WGS sequence"/>
</dbReference>
<sequence>MRISDIIRTKGKAVVTVPPDTDVRSLLTVLAENRIGAVVVSGDGTAIEGIVSERDIVRALAARGAAVLSEPVSAIMTSDVQTCAPHQHVDELAAAMTLGRFRHMPVVTDGGGLDGIVSIGDVVKIRITELEVERDSLSSYIRTAAT</sequence>
<dbReference type="OrthoDB" id="9807125at2"/>
<comment type="caution">
    <text evidence="4">The sequence shown here is derived from an EMBL/GenBank/DDBJ whole genome shotgun (WGS) entry which is preliminary data.</text>
</comment>
<dbReference type="InterPro" id="IPR044725">
    <property type="entry name" value="CBSX3_CBS_dom"/>
</dbReference>
<dbReference type="SMART" id="SM00116">
    <property type="entry name" value="CBS"/>
    <property type="match status" value="2"/>
</dbReference>
<evidence type="ECO:0000256" key="2">
    <source>
        <dbReference type="PROSITE-ProRule" id="PRU00703"/>
    </source>
</evidence>
<dbReference type="InterPro" id="IPR046342">
    <property type="entry name" value="CBS_dom_sf"/>
</dbReference>
<dbReference type="SUPFAM" id="SSF54631">
    <property type="entry name" value="CBS-domain pair"/>
    <property type="match status" value="1"/>
</dbReference>
<evidence type="ECO:0000313" key="4">
    <source>
        <dbReference type="EMBL" id="RIQ31034.1"/>
    </source>
</evidence>
<dbReference type="Pfam" id="PF00571">
    <property type="entry name" value="CBS"/>
    <property type="match status" value="2"/>
</dbReference>
<name>A0A418KUJ9_9ACTN</name>
<gene>
    <name evidence="4" type="ORF">DY240_07055</name>
</gene>
<reference evidence="4 5" key="1">
    <citation type="submission" date="2018-09" db="EMBL/GenBank/DDBJ databases">
        <title>Isolation, diversity and antifungal activity of actinobacteria from wheat.</title>
        <authorList>
            <person name="Han C."/>
        </authorList>
    </citation>
    <scope>NUCLEOTIDE SEQUENCE [LARGE SCALE GENOMIC DNA]</scope>
    <source>
        <strain evidence="4 5">NEAU-YY265</strain>
    </source>
</reference>
<dbReference type="PROSITE" id="PS51371">
    <property type="entry name" value="CBS"/>
    <property type="match status" value="2"/>
</dbReference>
<organism evidence="4 5">
    <name type="scientific">Jiangella rhizosphaerae</name>
    <dbReference type="NCBI Taxonomy" id="2293569"/>
    <lineage>
        <taxon>Bacteria</taxon>
        <taxon>Bacillati</taxon>
        <taxon>Actinomycetota</taxon>
        <taxon>Actinomycetes</taxon>
        <taxon>Jiangellales</taxon>
        <taxon>Jiangellaceae</taxon>
        <taxon>Jiangella</taxon>
    </lineage>
</organism>
<protein>
    <submittedName>
        <fullName evidence="4">CBS domain-containing protein</fullName>
    </submittedName>
</protein>
<accession>A0A418KUJ9</accession>
<dbReference type="PANTHER" id="PTHR43080">
    <property type="entry name" value="CBS DOMAIN-CONTAINING PROTEIN CBSX3, MITOCHONDRIAL"/>
    <property type="match status" value="1"/>
</dbReference>
<dbReference type="InterPro" id="IPR000644">
    <property type="entry name" value="CBS_dom"/>
</dbReference>
<dbReference type="PANTHER" id="PTHR43080:SF2">
    <property type="entry name" value="CBS DOMAIN-CONTAINING PROTEIN"/>
    <property type="match status" value="1"/>
</dbReference>
<evidence type="ECO:0000256" key="1">
    <source>
        <dbReference type="ARBA" id="ARBA00023122"/>
    </source>
</evidence>
<dbReference type="Gene3D" id="3.10.580.10">
    <property type="entry name" value="CBS-domain"/>
    <property type="match status" value="1"/>
</dbReference>
<proteinExistence type="predicted"/>
<evidence type="ECO:0000259" key="3">
    <source>
        <dbReference type="PROSITE" id="PS51371"/>
    </source>
</evidence>
<dbReference type="InterPro" id="IPR051257">
    <property type="entry name" value="Diverse_CBS-Domain"/>
</dbReference>
<keyword evidence="1 2" id="KW-0129">CBS domain</keyword>